<comment type="caution">
    <text evidence="3">The sequence shown here is derived from an EMBL/GenBank/DDBJ whole genome shotgun (WGS) entry which is preliminary data.</text>
</comment>
<organism evidence="3">
    <name type="scientific">Bacteroides fragilis</name>
    <dbReference type="NCBI Taxonomy" id="817"/>
    <lineage>
        <taxon>Bacteria</taxon>
        <taxon>Pseudomonadati</taxon>
        <taxon>Bacteroidota</taxon>
        <taxon>Bacteroidia</taxon>
        <taxon>Bacteroidales</taxon>
        <taxon>Bacteroidaceae</taxon>
        <taxon>Bacteroides</taxon>
    </lineage>
</organism>
<reference evidence="3" key="1">
    <citation type="book" date="2014" name="THE 24TH EUROPEAN CONGRESS OF CLINICAL MICROBIOLOGY AND INFECTIOUS DISEASES" publisher="ECCMID 2014" city="Barcelona, Spain">
        <title>Identification of resistance genes in three multidrug-resistant Bacteroides fragilis isolates by whole genome sequencing.</title>
        <editorList>
            <person name="Unknown"/>
            <person name="A."/>
        </editorList>
        <authorList>
            <person name="Sydenham T.V."/>
            <person name="Hasman H."/>
            <person name="Wang M."/>
            <person name="Soki J."/>
            <person name="Nagy E."/>
            <person name="Justesen U.S."/>
        </authorList>
    </citation>
    <scope>NUCLEOTIDE SEQUENCE</scope>
    <source>
        <strain evidence="3">DCMOUH0018B</strain>
    </source>
</reference>
<feature type="transmembrane region" description="Helical" evidence="1">
    <location>
        <begin position="75"/>
        <end position="96"/>
    </location>
</feature>
<keyword evidence="1" id="KW-0812">Transmembrane</keyword>
<dbReference type="EMBL" id="JMZZ02000105">
    <property type="protein sequence ID" value="KFX75122.1"/>
    <property type="molecule type" value="Genomic_DNA"/>
</dbReference>
<feature type="transmembrane region" description="Helical" evidence="1">
    <location>
        <begin position="40"/>
        <end position="63"/>
    </location>
</feature>
<evidence type="ECO:0000313" key="3">
    <source>
        <dbReference type="EMBL" id="KFX75122.1"/>
    </source>
</evidence>
<dbReference type="PATRIC" id="fig|817.53.peg.1789"/>
<dbReference type="InterPro" id="IPR002656">
    <property type="entry name" value="Acyl_transf_3_dom"/>
</dbReference>
<keyword evidence="1" id="KW-0472">Membrane</keyword>
<evidence type="ECO:0000256" key="1">
    <source>
        <dbReference type="SAM" id="Phobius"/>
    </source>
</evidence>
<sequence length="182" mass="21181">MIIQENHKGIASIDVFKFLCAVMVVGIHTQPFGDRLSSGLYATTIFRVAVPFFFAISSYLFYIKGELNIIKYVRRLVILDIVWTLLELPFIIYIFFGRDISLDESVWKLLQGLLFGESYKGSWYIHASWMGMFLLYVMSKYFSKGIVAFICVCCFTLGLLDSSYRYLLNMPPSMSYRYFGYR</sequence>
<name>A0A0I9SAR1_BACFG</name>
<dbReference type="RefSeq" id="WP_044300153.1">
    <property type="nucleotide sequence ID" value="NZ_CAEUHN010000018.1"/>
</dbReference>
<feature type="domain" description="Acyltransferase 3" evidence="2">
    <location>
        <begin position="11"/>
        <end position="173"/>
    </location>
</feature>
<dbReference type="AlphaFoldDB" id="A0A0I9SAR1"/>
<feature type="transmembrane region" description="Helical" evidence="1">
    <location>
        <begin position="9"/>
        <end position="28"/>
    </location>
</feature>
<feature type="transmembrane region" description="Helical" evidence="1">
    <location>
        <begin position="146"/>
        <end position="167"/>
    </location>
</feature>
<accession>A0A0I9SAR1</accession>
<protein>
    <recommendedName>
        <fullName evidence="2">Acyltransferase 3 domain-containing protein</fullName>
    </recommendedName>
</protein>
<proteinExistence type="predicted"/>
<dbReference type="Pfam" id="PF01757">
    <property type="entry name" value="Acyl_transf_3"/>
    <property type="match status" value="1"/>
</dbReference>
<reference evidence="3" key="2">
    <citation type="submission" date="2014-07" db="EMBL/GenBank/DDBJ databases">
        <title>Genetics and epidemiology of antimicrobial resistance in B. fragilis group.</title>
        <authorList>
            <person name="Sydenham T.V."/>
            <person name="Hasman H."/>
            <person name="Kemp M."/>
            <person name="Justesen U.S."/>
        </authorList>
    </citation>
    <scope>NUCLEOTIDE SEQUENCE [LARGE SCALE GENOMIC DNA]</scope>
    <source>
        <strain evidence="3">DCMOUH0018B</strain>
    </source>
</reference>
<evidence type="ECO:0000259" key="2">
    <source>
        <dbReference type="Pfam" id="PF01757"/>
    </source>
</evidence>
<feature type="transmembrane region" description="Helical" evidence="1">
    <location>
        <begin position="123"/>
        <end position="139"/>
    </location>
</feature>
<dbReference type="GO" id="GO:0016747">
    <property type="term" value="F:acyltransferase activity, transferring groups other than amino-acyl groups"/>
    <property type="evidence" value="ECO:0007669"/>
    <property type="project" value="InterPro"/>
</dbReference>
<keyword evidence="1" id="KW-1133">Transmembrane helix</keyword>
<gene>
    <name evidence="3" type="ORF">EE52_0208650</name>
</gene>